<reference evidence="3 4" key="1">
    <citation type="submission" date="2019-02" db="EMBL/GenBank/DDBJ databases">
        <title>Genomic Encyclopedia of Archaeal and Bacterial Type Strains, Phase II (KMG-II): from individual species to whole genera.</title>
        <authorList>
            <person name="Goeker M."/>
        </authorList>
    </citation>
    <scope>NUCLEOTIDE SEQUENCE [LARGE SCALE GENOMIC DNA]</scope>
    <source>
        <strain evidence="3 4">DSM 21411</strain>
    </source>
</reference>
<dbReference type="AlphaFoldDB" id="A0A4Q7PCL4"/>
<evidence type="ECO:0000259" key="2">
    <source>
        <dbReference type="Pfam" id="PF21320"/>
    </source>
</evidence>
<feature type="domain" description="S-adenosylmethionine-dependent methyltransferase Rv2258c-like winged HTH" evidence="2">
    <location>
        <begin position="25"/>
        <end position="98"/>
    </location>
</feature>
<evidence type="ECO:0000313" key="3">
    <source>
        <dbReference type="EMBL" id="RZS97787.1"/>
    </source>
</evidence>
<accession>A0A4Q7PCL4</accession>
<dbReference type="SUPFAM" id="SSF46785">
    <property type="entry name" value="Winged helix' DNA-binding domain"/>
    <property type="match status" value="1"/>
</dbReference>
<name>A0A4Q7PCL4_9BACT</name>
<proteinExistence type="predicted"/>
<dbReference type="Gene3D" id="3.40.50.150">
    <property type="entry name" value="Vaccinia Virus protein VP39"/>
    <property type="match status" value="1"/>
</dbReference>
<organism evidence="3 4">
    <name type="scientific">Cecembia calidifontis</name>
    <dbReference type="NCBI Taxonomy" id="1187080"/>
    <lineage>
        <taxon>Bacteria</taxon>
        <taxon>Pseudomonadati</taxon>
        <taxon>Bacteroidota</taxon>
        <taxon>Cytophagia</taxon>
        <taxon>Cytophagales</taxon>
        <taxon>Cyclobacteriaceae</taxon>
        <taxon>Cecembia</taxon>
    </lineage>
</organism>
<evidence type="ECO:0000313" key="4">
    <source>
        <dbReference type="Proteomes" id="UP000292209"/>
    </source>
</evidence>
<keyword evidence="4" id="KW-1185">Reference proteome</keyword>
<sequence>MACEIDPVKAEGFAGSLIEMINQGAMSIMISIGHQTGLFDVLAGLEPATSQDIANLSGLHERYVREWLNAMVVGKIIFVDDTSTYYHLPMEHALVLSRKFPGDNIALFAQYIPVIAGVEQQVIHCFKNGGGVPYSEYGRFHEVMAEESGQTIIGALFDHILPLIPGINQKLEKGISVLDIGCGSGRALNQLGEKFPNSVFLGIDLCKEPIEKARKSAEEMGLRNVFFHQADLTSFRLDAEFDLVTAFDAIHDQARPDLVLKAIYNCLKDNGVFLMQDIDASEKVYNNLDHPFGRLLYSISTLHCTTVSLAQGGMGLGTMWGTEQAKRMLKQAGFNKVTENRLPHDLMNCYFVVSKN</sequence>
<dbReference type="EMBL" id="SGXG01000001">
    <property type="protein sequence ID" value="RZS97787.1"/>
    <property type="molecule type" value="Genomic_DNA"/>
</dbReference>
<feature type="domain" description="Methyltransferase" evidence="1">
    <location>
        <begin position="172"/>
        <end position="332"/>
    </location>
</feature>
<dbReference type="Proteomes" id="UP000292209">
    <property type="component" value="Unassembled WGS sequence"/>
</dbReference>
<dbReference type="InterPro" id="IPR029063">
    <property type="entry name" value="SAM-dependent_MTases_sf"/>
</dbReference>
<dbReference type="Gene3D" id="1.10.10.10">
    <property type="entry name" value="Winged helix-like DNA-binding domain superfamily/Winged helix DNA-binding domain"/>
    <property type="match status" value="1"/>
</dbReference>
<comment type="caution">
    <text evidence="3">The sequence shown here is derived from an EMBL/GenBank/DDBJ whole genome shotgun (WGS) entry which is preliminary data.</text>
</comment>
<dbReference type="PANTHER" id="PTHR45128">
    <property type="entry name" value="METHYLTRANSFERASE TYPE 11"/>
    <property type="match status" value="1"/>
</dbReference>
<dbReference type="Pfam" id="PF21320">
    <property type="entry name" value="WHD_Rv2258c"/>
    <property type="match status" value="1"/>
</dbReference>
<dbReference type="InterPro" id="IPR025714">
    <property type="entry name" value="Methyltranfer_dom"/>
</dbReference>
<dbReference type="Pfam" id="PF13847">
    <property type="entry name" value="Methyltransf_31"/>
    <property type="match status" value="1"/>
</dbReference>
<dbReference type="InterPro" id="IPR053173">
    <property type="entry name" value="SAM-binding_MTase"/>
</dbReference>
<protein>
    <submittedName>
        <fullName evidence="3">Transcriptional regulator</fullName>
    </submittedName>
</protein>
<dbReference type="InterPro" id="IPR048711">
    <property type="entry name" value="WHD_Rv2258c"/>
</dbReference>
<dbReference type="InterPro" id="IPR036390">
    <property type="entry name" value="WH_DNA-bd_sf"/>
</dbReference>
<gene>
    <name evidence="3" type="ORF">BC751_3414</name>
</gene>
<evidence type="ECO:0000259" key="1">
    <source>
        <dbReference type="Pfam" id="PF13847"/>
    </source>
</evidence>
<dbReference type="SUPFAM" id="SSF53335">
    <property type="entry name" value="S-adenosyl-L-methionine-dependent methyltransferases"/>
    <property type="match status" value="1"/>
</dbReference>
<dbReference type="RefSeq" id="WP_242617507.1">
    <property type="nucleotide sequence ID" value="NZ_SGXG01000001.1"/>
</dbReference>
<dbReference type="PANTHER" id="PTHR45128:SF1">
    <property type="entry name" value="S-ADENOSYLMETHIONINE-DEPENDENT METHYLTRANSFERASE RV2258C"/>
    <property type="match status" value="1"/>
</dbReference>
<dbReference type="InterPro" id="IPR036388">
    <property type="entry name" value="WH-like_DNA-bd_sf"/>
</dbReference>
<dbReference type="CDD" id="cd02440">
    <property type="entry name" value="AdoMet_MTases"/>
    <property type="match status" value="1"/>
</dbReference>